<feature type="chain" id="PRO_5019047582" evidence="2">
    <location>
        <begin position="26"/>
        <end position="497"/>
    </location>
</feature>
<accession>A0A449BX86</accession>
<evidence type="ECO:0000256" key="1">
    <source>
        <dbReference type="SAM" id="MobiDB-lite"/>
    </source>
</evidence>
<evidence type="ECO:0000256" key="2">
    <source>
        <dbReference type="SAM" id="SignalP"/>
    </source>
</evidence>
<feature type="compositionally biased region" description="Polar residues" evidence="1">
    <location>
        <begin position="75"/>
        <end position="120"/>
    </location>
</feature>
<dbReference type="AlphaFoldDB" id="A0A449BX86"/>
<sequence length="497" mass="55772">MNKGYIKVVLFLLSLFSYVPNKALASEKFPREEPAGVFSSRNVTARKVTTYNTYSNTSAPSNNLLNTTIIRSPYSNPVGQKSTRPIGAIQSNDNPYGTVSRGGNSKFTGRSNDNSNTSVPSNNRPNAAIIRNANSNTSVPYMIPKCKNRSNANSNTSVPYMIPKCKNRSNDNSNTSVPNMIPKCKNRSNDNSNTSVPNMIPKCKNRSNDNSNTSVPYMIPKCKNRSNDNSNTSVPNMIPKCKNRSNDISNIVCSRITTSNYYRSNELYEEHNHLLCTNHGETIRAEKVMKEAVSLLIQHATDTVNDDKSHQSKNDGKLNIAKHDGGTYIGKSNYKYPDPDMYIDLVDMLWDPSCSQKPDKTLKNGKVVRVYTPNLIMVQYRYKNDNESFQRYFYALAAKHKISENTTVIAMTSGNINDHNRADTKIYNNPILESANLFKTEVKSEPDIRKGELKKMFVNLSGYLIKKESKYVDITYVRSVDGNVPNDSSLPTKTFRA</sequence>
<evidence type="ECO:0000313" key="4">
    <source>
        <dbReference type="Proteomes" id="UP000290582"/>
    </source>
</evidence>
<proteinExistence type="predicted"/>
<organism evidence="3 4">
    <name type="scientific">Plasmodium vinckei vinckei</name>
    <dbReference type="NCBI Taxonomy" id="54757"/>
    <lineage>
        <taxon>Eukaryota</taxon>
        <taxon>Sar</taxon>
        <taxon>Alveolata</taxon>
        <taxon>Apicomplexa</taxon>
        <taxon>Aconoidasida</taxon>
        <taxon>Haemosporida</taxon>
        <taxon>Plasmodiidae</taxon>
        <taxon>Plasmodium</taxon>
        <taxon>Plasmodium (Vinckeia)</taxon>
    </lineage>
</organism>
<reference evidence="3 4" key="1">
    <citation type="submission" date="2019-01" db="EMBL/GenBank/DDBJ databases">
        <authorList>
            <person name="Ramaprasad A."/>
        </authorList>
    </citation>
    <scope>NUCLEOTIDE SEQUENCE [LARGE SCALE GENOMIC DNA]</scope>
</reference>
<feature type="region of interest" description="Disordered" evidence="1">
    <location>
        <begin position="219"/>
        <end position="238"/>
    </location>
</feature>
<dbReference type="SUPFAM" id="SSF55961">
    <property type="entry name" value="Bet v1-like"/>
    <property type="match status" value="1"/>
</dbReference>
<dbReference type="RefSeq" id="XP_037490762.1">
    <property type="nucleotide sequence ID" value="XM_037634704.1"/>
</dbReference>
<feature type="signal peptide" evidence="2">
    <location>
        <begin position="1"/>
        <end position="25"/>
    </location>
</feature>
<gene>
    <name evidence="3" type="ORF">PVVCY_1300210</name>
</gene>
<feature type="region of interest" description="Disordered" evidence="1">
    <location>
        <begin position="75"/>
        <end position="126"/>
    </location>
</feature>
<keyword evidence="2" id="KW-0732">Signal</keyword>
<feature type="region of interest" description="Disordered" evidence="1">
    <location>
        <begin position="163"/>
        <end position="214"/>
    </location>
</feature>
<dbReference type="OrthoDB" id="10015593at2759"/>
<evidence type="ECO:0000313" key="3">
    <source>
        <dbReference type="EMBL" id="VEV58086.1"/>
    </source>
</evidence>
<dbReference type="EMBL" id="LR215069">
    <property type="protein sequence ID" value="VEV58086.1"/>
    <property type="molecule type" value="Genomic_DNA"/>
</dbReference>
<dbReference type="GeneID" id="19958215"/>
<dbReference type="VEuPathDB" id="PlasmoDB:PVVCY_1300210"/>
<dbReference type="KEGG" id="pvv:PVVCY_1300210"/>
<dbReference type="NCBIfam" id="TIGR01599">
    <property type="entry name" value="PYST-A"/>
    <property type="match status" value="1"/>
</dbReference>
<protein>
    <submittedName>
        <fullName evidence="3">Fam-a protein</fullName>
    </submittedName>
</protein>
<dbReference type="Proteomes" id="UP000290582">
    <property type="component" value="Chromosome PVVCY_13"/>
</dbReference>
<dbReference type="InterPro" id="IPR006486">
    <property type="entry name" value="PYST_A"/>
</dbReference>
<name>A0A449BX86_PLAVN</name>